<comment type="cofactor">
    <cofactor evidence="1">
        <name>[4Fe-4S] cluster</name>
        <dbReference type="ChEBI" id="CHEBI:49883"/>
    </cofactor>
</comment>
<feature type="coiled-coil region" evidence="2">
    <location>
        <begin position="892"/>
        <end position="1094"/>
    </location>
</feature>
<dbReference type="PANTHER" id="PTHR10670:SF0">
    <property type="entry name" value="DNA POLYMERASE EPSILON CATALYTIC SUBUNIT A"/>
    <property type="match status" value="1"/>
</dbReference>
<evidence type="ECO:0000313" key="5">
    <source>
        <dbReference type="EMBL" id="CAK9076725.1"/>
    </source>
</evidence>
<comment type="subcellular location">
    <subcellularLocation>
        <location evidence="1">Nucleus</location>
    </subcellularLocation>
</comment>
<keyword evidence="1" id="KW-0548">Nucleotidyltransferase</keyword>
<dbReference type="Proteomes" id="UP001642464">
    <property type="component" value="Unassembled WGS sequence"/>
</dbReference>
<keyword evidence="1" id="KW-0004">4Fe-4S</keyword>
<name>A0ABP0PL19_9DINO</name>
<dbReference type="EMBL" id="CAXAMM010037113">
    <property type="protein sequence ID" value="CAK9076725.1"/>
    <property type="molecule type" value="Genomic_DNA"/>
</dbReference>
<keyword evidence="6" id="KW-1185">Reference proteome</keyword>
<proteinExistence type="inferred from homology"/>
<keyword evidence="1" id="KW-0239">DNA-directed DNA polymerase</keyword>
<evidence type="ECO:0000256" key="2">
    <source>
        <dbReference type="SAM" id="Coils"/>
    </source>
</evidence>
<dbReference type="Pfam" id="PF08490">
    <property type="entry name" value="DUF1744"/>
    <property type="match status" value="1"/>
</dbReference>
<dbReference type="PANTHER" id="PTHR10670">
    <property type="entry name" value="DNA POLYMERASE EPSILON CATALYTIC SUBUNIT A"/>
    <property type="match status" value="1"/>
</dbReference>
<dbReference type="EC" id="2.7.7.7" evidence="1"/>
<dbReference type="InterPro" id="IPR029703">
    <property type="entry name" value="POL2"/>
</dbReference>
<evidence type="ECO:0000256" key="1">
    <source>
        <dbReference type="RuleBase" id="RU365029"/>
    </source>
</evidence>
<keyword evidence="1" id="KW-0235">DNA replication</keyword>
<reference evidence="5 6" key="1">
    <citation type="submission" date="2024-02" db="EMBL/GenBank/DDBJ databases">
        <authorList>
            <person name="Chen Y."/>
            <person name="Shah S."/>
            <person name="Dougan E. K."/>
            <person name="Thang M."/>
            <person name="Chan C."/>
        </authorList>
    </citation>
    <scope>NUCLEOTIDE SEQUENCE [LARGE SCALE GENOMIC DNA]</scope>
</reference>
<dbReference type="InterPro" id="IPR013697">
    <property type="entry name" value="DNA_pol_e_suA_C"/>
</dbReference>
<keyword evidence="1" id="KW-0862">Zinc</keyword>
<comment type="catalytic activity">
    <reaction evidence="1">
        <text>DNA(n) + a 2'-deoxyribonucleoside 5'-triphosphate = DNA(n+1) + diphosphate</text>
        <dbReference type="Rhea" id="RHEA:22508"/>
        <dbReference type="Rhea" id="RHEA-COMP:17339"/>
        <dbReference type="Rhea" id="RHEA-COMP:17340"/>
        <dbReference type="ChEBI" id="CHEBI:33019"/>
        <dbReference type="ChEBI" id="CHEBI:61560"/>
        <dbReference type="ChEBI" id="CHEBI:173112"/>
        <dbReference type="EC" id="2.7.7.7"/>
    </reaction>
</comment>
<feature type="region of interest" description="Disordered" evidence="3">
    <location>
        <begin position="619"/>
        <end position="671"/>
    </location>
</feature>
<dbReference type="SMART" id="SM01159">
    <property type="entry name" value="DUF1744"/>
    <property type="match status" value="1"/>
</dbReference>
<protein>
    <recommendedName>
        <fullName evidence="1">DNA polymerase epsilon catalytic subunit</fullName>
        <ecNumber evidence="1">2.7.7.7</ecNumber>
    </recommendedName>
</protein>
<keyword evidence="1" id="KW-0808">Transferase</keyword>
<organism evidence="5 6">
    <name type="scientific">Durusdinium trenchii</name>
    <dbReference type="NCBI Taxonomy" id="1381693"/>
    <lineage>
        <taxon>Eukaryota</taxon>
        <taxon>Sar</taxon>
        <taxon>Alveolata</taxon>
        <taxon>Dinophyceae</taxon>
        <taxon>Suessiales</taxon>
        <taxon>Symbiodiniaceae</taxon>
        <taxon>Durusdinium</taxon>
    </lineage>
</organism>
<evidence type="ECO:0000259" key="4">
    <source>
        <dbReference type="SMART" id="SM01159"/>
    </source>
</evidence>
<keyword evidence="2" id="KW-0175">Coiled coil</keyword>
<gene>
    <name evidence="5" type="ORF">SCF082_LOCUS36946</name>
</gene>
<keyword evidence="1" id="KW-0238">DNA-binding</keyword>
<sequence>MQRGTGWLVAPPFLCQQCCMQGYGRLMVILARNPYMRIASYFKRWIAPTRFFGDWSMFPIWLRHLQNVSRFTDGFKACRGRGELNSDDVLHTRSVKEMLDDDRVAKDLEQLQQSLCQSFSFCRSFPPFPSSGFHHSNVFRAPEAKNLVKDRMRWRKMWRGLKPLMLERYGWDFEHLGYSTEPWAEDGWTQKDPWDLMPRETALTRAALRKDGELRHVFRVCKFTDIRVPVCNGPETTPAFAQSSLDVMYSRQLLKDSQIRWASPACRPDLGETSLALVDAQEESVEALRWVLQGRDLAEGRGGGQINRPGVYRTICLEVNLRSKLCVCALQHARYLSDMEGGELSRKMIRKVGTDSTVRNMDHSSEASVTNLESLVSMVQEICSAQAAKAKEMETLRQNWAKQSRETRTGPFDEDAFNQLAEQCEDVRLMRKLQELRDEWQTLESLLDGLYGWLASPTSLLYDAALLRRVHQYMDRVLKLLVDAVKRNGCSIIHASYSKVIMETFKVRIPDVVNFYQALLQSMNAIKALQPLNLKEEEAQAAMYYGMIWLDPSDWAGIPIEIDTGEISWEADPSVSRNWKLAEYLPPAVQGDIEFFASNLLYEPQKWLGQRFGLYEEAKENPERAPMGAMEVDEGQEKEEMNRVAGDEEMPEADAMPQEETAESAEKQDQHATSVVTFHYSGHAEDKQGQIWLIPCSENHDCSKECAKPPCSEHHDCLKCENCARIPCSKDCSKDCAKVSLLVILEQLCERAHKEAKLIVLFDGCRTDGQPVSDPIVQRGTLANRKYLLLFACGRSRQAQEYLNPDGSHSGLFTLAFLMSVQACDELQSLWSTTQTTLKRLGRRGVMQDLQFMGNLPCFASEPNVFQNYRFAGLTQELKEMQATVLRVSQDRDHFKTKYEVEKEKLRRFEEQIVRLTTEKEELQSQCQDLDFKLRSLEVGQSSQSAAHLKLVELLKIYKGKLSEVNQKLENTNAEMKKKASECKYIKEQLEEKEIEFQKVSKKCAELQKQVDNYQHDNLSQSTDLQCFQMDRDLQKEHISQLKSQLQEYRKEKLQHQSEISELKREYTAKSVAMREIQKQNSVLQFQLREIQKQKNHPEFQNITRGANVLAMLLTGTMLVIIVVCSQEVRQKMLDYIMEIQVQRQKQLAPENADLAIEGVIDSSDDEEIPGREAEDPHAVALRRQRRLRQQLEKKWSFPSIPGRRASPGAIDVECMRAIIQIYKLDDCITEEVEHLRDSMCESIRVSAFQHGLDFESPAFPLILRDVSCARCCVASHVDVTSHPTRGLVDNFGSTSIL</sequence>
<comment type="similarity">
    <text evidence="1">Belongs to the DNA polymerase type-B family.</text>
</comment>
<feature type="domain" description="DNA polymerase epsilon catalytic subunit A C-terminal" evidence="4">
    <location>
        <begin position="107"/>
        <end position="558"/>
    </location>
</feature>
<keyword evidence="1" id="KW-0539">Nucleus</keyword>
<keyword evidence="1" id="KW-0408">Iron</keyword>
<keyword evidence="1" id="KW-0479">Metal-binding</keyword>
<keyword evidence="1" id="KW-0863">Zinc-finger</keyword>
<comment type="function">
    <text evidence="1">DNA polymerase II participates in chromosomal DNA replication.</text>
</comment>
<keyword evidence="1" id="KW-0411">Iron-sulfur</keyword>
<comment type="caution">
    <text evidence="5">The sequence shown here is derived from an EMBL/GenBank/DDBJ whole genome shotgun (WGS) entry which is preliminary data.</text>
</comment>
<evidence type="ECO:0000313" key="6">
    <source>
        <dbReference type="Proteomes" id="UP001642464"/>
    </source>
</evidence>
<evidence type="ECO:0000256" key="3">
    <source>
        <dbReference type="SAM" id="MobiDB-lite"/>
    </source>
</evidence>
<accession>A0ABP0PL19</accession>